<evidence type="ECO:0000256" key="3">
    <source>
        <dbReference type="PIRSR" id="PIRSR623088-1"/>
    </source>
</evidence>
<dbReference type="OrthoDB" id="189220at2759"/>
<dbReference type="Gene3D" id="1.25.10.10">
    <property type="entry name" value="Leucine-rich Repeat Variant"/>
    <property type="match status" value="1"/>
</dbReference>
<feature type="transmembrane region" description="Helical" evidence="6">
    <location>
        <begin position="93"/>
        <end position="115"/>
    </location>
</feature>
<feature type="compositionally biased region" description="Basic and acidic residues" evidence="5">
    <location>
        <begin position="1"/>
        <end position="12"/>
    </location>
</feature>
<dbReference type="SUPFAM" id="SSF109604">
    <property type="entry name" value="HD-domain/PDEase-like"/>
    <property type="match status" value="1"/>
</dbReference>
<dbReference type="SUPFAM" id="SSF48371">
    <property type="entry name" value="ARM repeat"/>
    <property type="match status" value="1"/>
</dbReference>
<gene>
    <name evidence="8" type="primary">PDE9A</name>
    <name evidence="8" type="ORF">SNEC2469_LOCUS13803</name>
</gene>
<dbReference type="PRINTS" id="PR00387">
    <property type="entry name" value="PDIESTERASE1"/>
</dbReference>
<feature type="non-terminal residue" evidence="8">
    <location>
        <position position="1236"/>
    </location>
</feature>
<evidence type="ECO:0000256" key="4">
    <source>
        <dbReference type="PIRSR" id="PIRSR623088-3"/>
    </source>
</evidence>
<dbReference type="GO" id="GO:0004114">
    <property type="term" value="F:3',5'-cyclic-nucleotide phosphodiesterase activity"/>
    <property type="evidence" value="ECO:0007669"/>
    <property type="project" value="InterPro"/>
</dbReference>
<evidence type="ECO:0000259" key="7">
    <source>
        <dbReference type="PROSITE" id="PS51845"/>
    </source>
</evidence>
<dbReference type="InterPro" id="IPR011989">
    <property type="entry name" value="ARM-like"/>
</dbReference>
<feature type="transmembrane region" description="Helical" evidence="6">
    <location>
        <begin position="65"/>
        <end position="81"/>
    </location>
</feature>
<feature type="active site" description="Proton donor" evidence="3">
    <location>
        <position position="576"/>
    </location>
</feature>
<accession>A0A812SP79</accession>
<comment type="caution">
    <text evidence="8">The sequence shown here is derived from an EMBL/GenBank/DDBJ whole genome shotgun (WGS) entry which is preliminary data.</text>
</comment>
<dbReference type="InterPro" id="IPR002073">
    <property type="entry name" value="PDEase_catalytic_dom"/>
</dbReference>
<dbReference type="Gene3D" id="1.10.1300.10">
    <property type="entry name" value="3'5'-cyclic nucleotide phosphodiesterase, catalytic domain"/>
    <property type="match status" value="1"/>
</dbReference>
<keyword evidence="9" id="KW-1185">Reference proteome</keyword>
<evidence type="ECO:0000313" key="9">
    <source>
        <dbReference type="Proteomes" id="UP000601435"/>
    </source>
</evidence>
<evidence type="ECO:0000256" key="1">
    <source>
        <dbReference type="ARBA" id="ARBA00022723"/>
    </source>
</evidence>
<keyword evidence="2" id="KW-0378">Hydrolase</keyword>
<evidence type="ECO:0000313" key="8">
    <source>
        <dbReference type="EMBL" id="CAE7486098.1"/>
    </source>
</evidence>
<proteinExistence type="predicted"/>
<dbReference type="InterPro" id="IPR023088">
    <property type="entry name" value="PDEase"/>
</dbReference>
<organism evidence="8 9">
    <name type="scientific">Symbiodinium necroappetens</name>
    <dbReference type="NCBI Taxonomy" id="1628268"/>
    <lineage>
        <taxon>Eukaryota</taxon>
        <taxon>Sar</taxon>
        <taxon>Alveolata</taxon>
        <taxon>Dinophyceae</taxon>
        <taxon>Suessiales</taxon>
        <taxon>Symbiodiniaceae</taxon>
        <taxon>Symbiodinium</taxon>
    </lineage>
</organism>
<dbReference type="GO" id="GO:0007165">
    <property type="term" value="P:signal transduction"/>
    <property type="evidence" value="ECO:0007669"/>
    <property type="project" value="InterPro"/>
</dbReference>
<evidence type="ECO:0000256" key="2">
    <source>
        <dbReference type="ARBA" id="ARBA00022801"/>
    </source>
</evidence>
<dbReference type="InterPro" id="IPR016024">
    <property type="entry name" value="ARM-type_fold"/>
</dbReference>
<dbReference type="AlphaFoldDB" id="A0A812SP79"/>
<name>A0A812SP79_9DINO</name>
<protein>
    <submittedName>
        <fullName evidence="8">PDE9A protein</fullName>
    </submittedName>
</protein>
<keyword evidence="6" id="KW-1133">Transmembrane helix</keyword>
<feature type="binding site" evidence="4">
    <location>
        <position position="580"/>
    </location>
    <ligand>
        <name>Zn(2+)</name>
        <dbReference type="ChEBI" id="CHEBI:29105"/>
        <label>1</label>
    </ligand>
</feature>
<sequence>MGLDRPKQDSGTKRSRARLSTAPLGDEPKAGMCNWCHHLRFALQGSDFYNSSFAWRVRQLMQSRCVSTIMMLALAVALVLPDLTKLLDVSQNVWPDCVLTMSMAMFICELVALSLTDANYLFSFFQCMDTVGTASMVFDISFLMGVDVAEPTLPDQDTAESRVMLLRASRAARVGARAGRLTRILRLCRCLIDLDDEDSSGKRRKIEQLEPKDEAQHPKRSIAKVISVKLGNLLATRVACLTIFLAMVMPLFDVMAFPQKDLSLDAWVGQVSYTNEHEEAATVSELRKMAKFFAHHSYGPFAACKGHLVQDKFVCSEWYEDWDQVNSAPVRNASAWMVRTPTFQVIFDMSRPVRVKAAVALLSMLFTVCIMLCFSIALSSVVTDLAVTPLERMLGTVREIAATVFRFSSIVIGQQEEEESQSETTDIDNAGEMILLEKVVEKLSAIAAVHASVEHVLDTEDMDEENIGILSMLHGDHTSRASFRSHPLDKERSQSRILRITPDLSLEANGVDEETFNSLRFNVFDLTPLQLNKMTCHVMLSHASSAAIFNGAHGEEALLQTFVSAVHKGYPENPFHNFCHAVDVQTTIVKMMKLTEAGFNNGFLSEVGHELAIKYNDRSPLENMHCAVLYQLLAKPETELFGSLSDDDYKEVRRICVETILHTDMACHQNMVKDLNLLYQIHAEALRQSASPQPGRVSSRPSIARPSRRRRSVLEGATDPSQIFSAPEHKMLVMESLLHAADVSNPAREWHVTQAWADKCLEEFFAQGDQERNRGIPVQFLNDRQKLNRPHSQIGFIEFMISPLFAAQIWLWPNLFEYGSCLSLNIGMWQELWEEETDPSEDELEKVTSRVDQVQEMLSCAAMRIATWRIHDAMQPLQRLQQERHGKVVELLQSAIAERDVPQRVKLLLQSEDVLLKADTLPETVASCLEFYLNLHADPSPPLRRYAAHFIERLLLCKPSLSLRCSTAIAVLLADGDAAVQELALKAASVHHGRALFALAKEDASESQRVAEQLRRLQDKARILLHSDNVSLLAMATRWAVVVILSQTASPLLLNVRLPAELRGISCIQDLPTTRMGMHSSSLLEPLSLQQQAEELFELLLKLLRQAVASYNDGGRTKAPQLIGAVGAVARQRPSMLPACLDVFKAILLVKDALGAQVHGEIQKLVAAEIQLFVASGLTTEWSADLLDLCQRTAQSGSFEELSTQAKYKQISMVTDDLDVASRATKRARRTESSKH</sequence>
<keyword evidence="6" id="KW-0472">Membrane</keyword>
<evidence type="ECO:0000256" key="5">
    <source>
        <dbReference type="SAM" id="MobiDB-lite"/>
    </source>
</evidence>
<dbReference type="PROSITE" id="PS51845">
    <property type="entry name" value="PDEASE_I_2"/>
    <property type="match status" value="1"/>
</dbReference>
<feature type="region of interest" description="Disordered" evidence="5">
    <location>
        <begin position="1"/>
        <end position="23"/>
    </location>
</feature>
<dbReference type="EMBL" id="CAJNJA010022053">
    <property type="protein sequence ID" value="CAE7486098.1"/>
    <property type="molecule type" value="Genomic_DNA"/>
</dbReference>
<dbReference type="InterPro" id="IPR036971">
    <property type="entry name" value="PDEase_catalytic_dom_sf"/>
</dbReference>
<evidence type="ECO:0000256" key="6">
    <source>
        <dbReference type="SAM" id="Phobius"/>
    </source>
</evidence>
<feature type="domain" description="PDEase" evidence="7">
    <location>
        <begin position="598"/>
        <end position="836"/>
    </location>
</feature>
<dbReference type="Proteomes" id="UP000601435">
    <property type="component" value="Unassembled WGS sequence"/>
</dbReference>
<feature type="region of interest" description="Disordered" evidence="5">
    <location>
        <begin position="689"/>
        <end position="719"/>
    </location>
</feature>
<keyword evidence="6" id="KW-0812">Transmembrane</keyword>
<feature type="binding site" evidence="4">
    <location>
        <position position="742"/>
    </location>
    <ligand>
        <name>Zn(2+)</name>
        <dbReference type="ChEBI" id="CHEBI:29105"/>
        <label>1</label>
    </ligand>
</feature>
<feature type="compositionally biased region" description="Low complexity" evidence="5">
    <location>
        <begin position="696"/>
        <end position="705"/>
    </location>
</feature>
<feature type="transmembrane region" description="Helical" evidence="6">
    <location>
        <begin position="357"/>
        <end position="383"/>
    </location>
</feature>
<dbReference type="PANTHER" id="PTHR11347">
    <property type="entry name" value="CYCLIC NUCLEOTIDE PHOSPHODIESTERASE"/>
    <property type="match status" value="1"/>
</dbReference>
<keyword evidence="1 4" id="KW-0479">Metal-binding</keyword>
<reference evidence="8" key="1">
    <citation type="submission" date="2021-02" db="EMBL/GenBank/DDBJ databases">
        <authorList>
            <person name="Dougan E. K."/>
            <person name="Rhodes N."/>
            <person name="Thang M."/>
            <person name="Chan C."/>
        </authorList>
    </citation>
    <scope>NUCLEOTIDE SEQUENCE</scope>
</reference>
<dbReference type="Pfam" id="PF00233">
    <property type="entry name" value="PDEase_I"/>
    <property type="match status" value="1"/>
</dbReference>
<dbReference type="GO" id="GO:0046872">
    <property type="term" value="F:metal ion binding"/>
    <property type="evidence" value="ECO:0007669"/>
    <property type="project" value="UniProtKB-KW"/>
</dbReference>